<dbReference type="OrthoDB" id="242970at2"/>
<organism evidence="3 4">
    <name type="scientific">Allorhodopirellula solitaria</name>
    <dbReference type="NCBI Taxonomy" id="2527987"/>
    <lineage>
        <taxon>Bacteria</taxon>
        <taxon>Pseudomonadati</taxon>
        <taxon>Planctomycetota</taxon>
        <taxon>Planctomycetia</taxon>
        <taxon>Pirellulales</taxon>
        <taxon>Pirellulaceae</taxon>
        <taxon>Allorhodopirellula</taxon>
    </lineage>
</organism>
<feature type="signal peptide" evidence="2">
    <location>
        <begin position="1"/>
        <end position="17"/>
    </location>
</feature>
<proteinExistence type="predicted"/>
<name>A0A5C5XY25_9BACT</name>
<evidence type="ECO:0000256" key="2">
    <source>
        <dbReference type="SAM" id="SignalP"/>
    </source>
</evidence>
<comment type="caution">
    <text evidence="3">The sequence shown here is derived from an EMBL/GenBank/DDBJ whole genome shotgun (WGS) entry which is preliminary data.</text>
</comment>
<evidence type="ECO:0000313" key="3">
    <source>
        <dbReference type="EMBL" id="TWT67421.1"/>
    </source>
</evidence>
<dbReference type="EMBL" id="SJPK01000004">
    <property type="protein sequence ID" value="TWT67421.1"/>
    <property type="molecule type" value="Genomic_DNA"/>
</dbReference>
<gene>
    <name evidence="3" type="ORF">CA85_22720</name>
</gene>
<dbReference type="RefSeq" id="WP_146391296.1">
    <property type="nucleotide sequence ID" value="NZ_SJPK01000004.1"/>
</dbReference>
<dbReference type="AlphaFoldDB" id="A0A5C5XY25"/>
<feature type="chain" id="PRO_5022812774" evidence="2">
    <location>
        <begin position="18"/>
        <end position="657"/>
    </location>
</feature>
<dbReference type="Proteomes" id="UP000318053">
    <property type="component" value="Unassembled WGS sequence"/>
</dbReference>
<keyword evidence="4" id="KW-1185">Reference proteome</keyword>
<evidence type="ECO:0000313" key="4">
    <source>
        <dbReference type="Proteomes" id="UP000318053"/>
    </source>
</evidence>
<reference evidence="3 4" key="1">
    <citation type="submission" date="2019-02" db="EMBL/GenBank/DDBJ databases">
        <title>Deep-cultivation of Planctomycetes and their phenomic and genomic characterization uncovers novel biology.</title>
        <authorList>
            <person name="Wiegand S."/>
            <person name="Jogler M."/>
            <person name="Boedeker C."/>
            <person name="Pinto D."/>
            <person name="Vollmers J."/>
            <person name="Rivas-Marin E."/>
            <person name="Kohn T."/>
            <person name="Peeters S.H."/>
            <person name="Heuer A."/>
            <person name="Rast P."/>
            <person name="Oberbeckmann S."/>
            <person name="Bunk B."/>
            <person name="Jeske O."/>
            <person name="Meyerdierks A."/>
            <person name="Storesund J.E."/>
            <person name="Kallscheuer N."/>
            <person name="Luecker S."/>
            <person name="Lage O.M."/>
            <person name="Pohl T."/>
            <person name="Merkel B.J."/>
            <person name="Hornburger P."/>
            <person name="Mueller R.-W."/>
            <person name="Bruemmer F."/>
            <person name="Labrenz M."/>
            <person name="Spormann A.M."/>
            <person name="Op Den Camp H."/>
            <person name="Overmann J."/>
            <person name="Amann R."/>
            <person name="Jetten M.S.M."/>
            <person name="Mascher T."/>
            <person name="Medema M.H."/>
            <person name="Devos D.P."/>
            <person name="Kaster A.-K."/>
            <person name="Ovreas L."/>
            <person name="Rohde M."/>
            <person name="Galperin M.Y."/>
            <person name="Jogler C."/>
        </authorList>
    </citation>
    <scope>NUCLEOTIDE SEQUENCE [LARGE SCALE GENOMIC DNA]</scope>
    <source>
        <strain evidence="3 4">CA85</strain>
    </source>
</reference>
<keyword evidence="2" id="KW-0732">Signal</keyword>
<feature type="region of interest" description="Disordered" evidence="1">
    <location>
        <begin position="40"/>
        <end position="61"/>
    </location>
</feature>
<sequence precursor="true">MSVFSPKLLCVSGMACALLWSLVTNQPSEAIVPTLSGNGLADESRPLRSSRLTDVSTAGDPIPKWPDRRMETFVSTEASESDASRLKLTTQRVVVFKDGYCLVVKEGLATTDAAGCVYTDEVPDSAVLGSFWAVPTSGKIRSLVAGWVHSETQSKIETDCSNLAEIIASNLGRPCSFTIGSQAYRGTISKMLHHRDAKTSHEELLRANDGRLHSRPGVAVTEVQETISVAPTAATFFILSTGAGEVVLPISSVQNLTIDGMQSTIEQTVHRKSTHKRITIDTGTPDKPVKMNLMYFRPDVRWIPTYRIDLTDELAERQTQSVADKTEKIAEIFMQGELLNEAEDFVDVPFHLVVGVPNFRFRNTPSPMVLESTMRNALAQAAPQIMGNQSQLSNAMFTQRASEYGGGRQRSINAATANVDIPEELTSSGGNDLFVYKLGAMSLAKGERATMPILRTEVPYRDVYTWDVELPHAETYAAGGTSTTSPLLLTENKVWRQIELVNNTEMPWTTGAAMFVDGIQPLAQELLTYTSPGSVCRVPVTIAIDLKGRAEDAETGRELQKLVWRGSHYARVSGEIKLDLENQKQTDVDAEINLRFGGEAEESSDDGKIVLRPFHAEDWYNQKGDAINNSSQVKWRTKILPGECFQPNVQYAFWLRY</sequence>
<protein>
    <submittedName>
        <fullName evidence="3">Uncharacterized protein</fullName>
    </submittedName>
</protein>
<evidence type="ECO:0000256" key="1">
    <source>
        <dbReference type="SAM" id="MobiDB-lite"/>
    </source>
</evidence>
<accession>A0A5C5XY25</accession>